<dbReference type="Proteomes" id="UP000533306">
    <property type="component" value="Unassembled WGS sequence"/>
</dbReference>
<dbReference type="AlphaFoldDB" id="A0A7W9VUY1"/>
<sequence>MTLLPLIFNAIDTISKARARHQTERIMRSLPLEIQKDIGWPNTSEPPCTPVQIAARNSLGLRAGQC</sequence>
<evidence type="ECO:0008006" key="3">
    <source>
        <dbReference type="Google" id="ProtNLM"/>
    </source>
</evidence>
<organism evidence="1 2">
    <name type="scientific">Aquamicrobium lusatiense</name>
    <dbReference type="NCBI Taxonomy" id="89772"/>
    <lineage>
        <taxon>Bacteria</taxon>
        <taxon>Pseudomonadati</taxon>
        <taxon>Pseudomonadota</taxon>
        <taxon>Alphaproteobacteria</taxon>
        <taxon>Hyphomicrobiales</taxon>
        <taxon>Phyllobacteriaceae</taxon>
        <taxon>Aquamicrobium</taxon>
    </lineage>
</organism>
<dbReference type="EMBL" id="JACHEU010000001">
    <property type="protein sequence ID" value="MBB6013249.1"/>
    <property type="molecule type" value="Genomic_DNA"/>
</dbReference>
<name>A0A7W9VUY1_9HYPH</name>
<dbReference type="RefSeq" id="WP_183831624.1">
    <property type="nucleotide sequence ID" value="NZ_JACHEU010000001.1"/>
</dbReference>
<keyword evidence="2" id="KW-1185">Reference proteome</keyword>
<comment type="caution">
    <text evidence="1">The sequence shown here is derived from an EMBL/GenBank/DDBJ whole genome shotgun (WGS) entry which is preliminary data.</text>
</comment>
<gene>
    <name evidence="1" type="ORF">HNR59_002594</name>
</gene>
<evidence type="ECO:0000313" key="1">
    <source>
        <dbReference type="EMBL" id="MBB6013249.1"/>
    </source>
</evidence>
<protein>
    <recommendedName>
        <fullName evidence="3">DUF1127 domain-containing protein</fullName>
    </recommendedName>
</protein>
<accession>A0A7W9VUY1</accession>
<proteinExistence type="predicted"/>
<reference evidence="1 2" key="1">
    <citation type="submission" date="2020-08" db="EMBL/GenBank/DDBJ databases">
        <title>Genomic Encyclopedia of Type Strains, Phase IV (KMG-IV): sequencing the most valuable type-strain genomes for metagenomic binning, comparative biology and taxonomic classification.</title>
        <authorList>
            <person name="Goeker M."/>
        </authorList>
    </citation>
    <scope>NUCLEOTIDE SEQUENCE [LARGE SCALE GENOMIC DNA]</scope>
    <source>
        <strain evidence="1 2">DSM 11099</strain>
    </source>
</reference>
<evidence type="ECO:0000313" key="2">
    <source>
        <dbReference type="Proteomes" id="UP000533306"/>
    </source>
</evidence>